<comment type="caution">
    <text evidence="1">The sequence shown here is derived from an EMBL/GenBank/DDBJ whole genome shotgun (WGS) entry which is preliminary data.</text>
</comment>
<organism evidence="1 2">
    <name type="scientific">Macroventuria anomochaeta</name>
    <dbReference type="NCBI Taxonomy" id="301207"/>
    <lineage>
        <taxon>Eukaryota</taxon>
        <taxon>Fungi</taxon>
        <taxon>Dikarya</taxon>
        <taxon>Ascomycota</taxon>
        <taxon>Pezizomycotina</taxon>
        <taxon>Dothideomycetes</taxon>
        <taxon>Pleosporomycetidae</taxon>
        <taxon>Pleosporales</taxon>
        <taxon>Pleosporineae</taxon>
        <taxon>Didymellaceae</taxon>
        <taxon>Macroventuria</taxon>
    </lineage>
</organism>
<evidence type="ECO:0000313" key="1">
    <source>
        <dbReference type="EMBL" id="KAF2633492.1"/>
    </source>
</evidence>
<keyword evidence="2" id="KW-1185">Reference proteome</keyword>
<reference evidence="1" key="1">
    <citation type="journal article" date="2020" name="Stud. Mycol.">
        <title>101 Dothideomycetes genomes: a test case for predicting lifestyles and emergence of pathogens.</title>
        <authorList>
            <person name="Haridas S."/>
            <person name="Albert R."/>
            <person name="Binder M."/>
            <person name="Bloem J."/>
            <person name="Labutti K."/>
            <person name="Salamov A."/>
            <person name="Andreopoulos B."/>
            <person name="Baker S."/>
            <person name="Barry K."/>
            <person name="Bills G."/>
            <person name="Bluhm B."/>
            <person name="Cannon C."/>
            <person name="Castanera R."/>
            <person name="Culley D."/>
            <person name="Daum C."/>
            <person name="Ezra D."/>
            <person name="Gonzalez J."/>
            <person name="Henrissat B."/>
            <person name="Kuo A."/>
            <person name="Liang C."/>
            <person name="Lipzen A."/>
            <person name="Lutzoni F."/>
            <person name="Magnuson J."/>
            <person name="Mondo S."/>
            <person name="Nolan M."/>
            <person name="Ohm R."/>
            <person name="Pangilinan J."/>
            <person name="Park H.-J."/>
            <person name="Ramirez L."/>
            <person name="Alfaro M."/>
            <person name="Sun H."/>
            <person name="Tritt A."/>
            <person name="Yoshinaga Y."/>
            <person name="Zwiers L.-H."/>
            <person name="Turgeon B."/>
            <person name="Goodwin S."/>
            <person name="Spatafora J."/>
            <person name="Crous P."/>
            <person name="Grigoriev I."/>
        </authorList>
    </citation>
    <scope>NUCLEOTIDE SEQUENCE</scope>
    <source>
        <strain evidence="1">CBS 525.71</strain>
    </source>
</reference>
<gene>
    <name evidence="1" type="ORF">BU25DRAFT_7475</name>
</gene>
<name>A0ACB6SIW7_9PLEO</name>
<dbReference type="EMBL" id="MU006701">
    <property type="protein sequence ID" value="KAF2633492.1"/>
    <property type="molecule type" value="Genomic_DNA"/>
</dbReference>
<proteinExistence type="predicted"/>
<dbReference type="Proteomes" id="UP000799754">
    <property type="component" value="Unassembled WGS sequence"/>
</dbReference>
<sequence length="257" mass="27479">MTKLVPLTLYKVSFSSCVLRRTTKNISTQPYSLLLFIHAVYLPLTTAHYNMALSKLGLAVLPALVTLVRSSPVASPESTASLAHPRAVHLDTFGTFQDGTYQMTYEPDGTSSVVIVNSTVPLTGQPVKRSASPLVPRACGMGVGCDGIALNHGDCDRAVEGLKAQCGGSGNKLSYIGSIYTIVGDTVAFYCQWDTQDSKEPRCVADSDTNANLLITDCCGLYGAGSFSDVPNKLVQSARTYSYGYTTVEHGWCVGDR</sequence>
<accession>A0ACB6SIW7</accession>
<protein>
    <submittedName>
        <fullName evidence="1">Uncharacterized protein</fullName>
    </submittedName>
</protein>
<evidence type="ECO:0000313" key="2">
    <source>
        <dbReference type="Proteomes" id="UP000799754"/>
    </source>
</evidence>